<keyword evidence="1" id="KW-1133">Transmembrane helix</keyword>
<evidence type="ECO:0008006" key="4">
    <source>
        <dbReference type="Google" id="ProtNLM"/>
    </source>
</evidence>
<gene>
    <name evidence="2" type="ORF">ACFQMG_34685</name>
</gene>
<evidence type="ECO:0000313" key="2">
    <source>
        <dbReference type="EMBL" id="MFC7184710.1"/>
    </source>
</evidence>
<accession>A0ABW2G7G9</accession>
<feature type="transmembrane region" description="Helical" evidence="1">
    <location>
        <begin position="164"/>
        <end position="181"/>
    </location>
</feature>
<keyword evidence="1" id="KW-0472">Membrane</keyword>
<evidence type="ECO:0000313" key="3">
    <source>
        <dbReference type="Proteomes" id="UP001596435"/>
    </source>
</evidence>
<organism evidence="2 3">
    <name type="scientific">Kitasatospora paranensis</name>
    <dbReference type="NCBI Taxonomy" id="258053"/>
    <lineage>
        <taxon>Bacteria</taxon>
        <taxon>Bacillati</taxon>
        <taxon>Actinomycetota</taxon>
        <taxon>Actinomycetes</taxon>
        <taxon>Kitasatosporales</taxon>
        <taxon>Streptomycetaceae</taxon>
        <taxon>Kitasatospora</taxon>
    </lineage>
</organism>
<keyword evidence="1" id="KW-0812">Transmembrane</keyword>
<keyword evidence="3" id="KW-1185">Reference proteome</keyword>
<proteinExistence type="predicted"/>
<reference evidence="3" key="1">
    <citation type="journal article" date="2019" name="Int. J. Syst. Evol. Microbiol.">
        <title>The Global Catalogue of Microorganisms (GCM) 10K type strain sequencing project: providing services to taxonomists for standard genome sequencing and annotation.</title>
        <authorList>
            <consortium name="The Broad Institute Genomics Platform"/>
            <consortium name="The Broad Institute Genome Sequencing Center for Infectious Disease"/>
            <person name="Wu L."/>
            <person name="Ma J."/>
        </authorList>
    </citation>
    <scope>NUCLEOTIDE SEQUENCE [LARGE SCALE GENOMIC DNA]</scope>
    <source>
        <strain evidence="3">CGMCC 1.12859</strain>
    </source>
</reference>
<feature type="transmembrane region" description="Helical" evidence="1">
    <location>
        <begin position="282"/>
        <end position="300"/>
    </location>
</feature>
<protein>
    <recommendedName>
        <fullName evidence="4">Transporter</fullName>
    </recommendedName>
</protein>
<dbReference type="Proteomes" id="UP001596435">
    <property type="component" value="Unassembled WGS sequence"/>
</dbReference>
<feature type="transmembrane region" description="Helical" evidence="1">
    <location>
        <begin position="88"/>
        <end position="109"/>
    </location>
</feature>
<evidence type="ECO:0000256" key="1">
    <source>
        <dbReference type="SAM" id="Phobius"/>
    </source>
</evidence>
<sequence length="306" mass="32677">MPIWMAVNAASLQQALDLCSGPNCTRAAAFDRTSRLGHGSTIANYQLNTVVFLPVLLGLFLGVPVLAREYEQRTLVLAWSQDISPLRWLTGKLLVLGGAVTLLAAALAAESQHVAALVRLADRRSLFEGTVFQAGGRLPLTLAPAWLMFGVAAGAVLRRMVSAFAVVLGAFVGGIVLMAQWRPYFQAPLTATTSLRDQTGAEPASGAAVPNTLSLDNGQGASVDSAGHIHPFHEVMGQWCGTIPDDKPGAFLSCLQQHDLVGIQQRFQPAGRLGTFHLIENGLNLTLLVLSLAITWWCVCRARTTT</sequence>
<comment type="caution">
    <text evidence="2">The sequence shown here is derived from an EMBL/GenBank/DDBJ whole genome shotgun (WGS) entry which is preliminary data.</text>
</comment>
<dbReference type="RefSeq" id="WP_345709425.1">
    <property type="nucleotide sequence ID" value="NZ_BAABKV010000001.1"/>
</dbReference>
<feature type="transmembrane region" description="Helical" evidence="1">
    <location>
        <begin position="45"/>
        <end position="67"/>
    </location>
</feature>
<dbReference type="EMBL" id="JBHTAJ010000115">
    <property type="protein sequence ID" value="MFC7184710.1"/>
    <property type="molecule type" value="Genomic_DNA"/>
</dbReference>
<feature type="transmembrane region" description="Helical" evidence="1">
    <location>
        <begin position="138"/>
        <end position="157"/>
    </location>
</feature>
<name>A0ABW2G7G9_9ACTN</name>